<evidence type="ECO:0008006" key="5">
    <source>
        <dbReference type="Google" id="ProtNLM"/>
    </source>
</evidence>
<organism evidence="3 4">
    <name type="scientific">Metapseudomonas lalkuanensis</name>
    <dbReference type="NCBI Taxonomy" id="2604832"/>
    <lineage>
        <taxon>Bacteria</taxon>
        <taxon>Pseudomonadati</taxon>
        <taxon>Pseudomonadota</taxon>
        <taxon>Gammaproteobacteria</taxon>
        <taxon>Pseudomonadales</taxon>
        <taxon>Pseudomonadaceae</taxon>
        <taxon>Metapseudomonas</taxon>
    </lineage>
</organism>
<keyword evidence="4" id="KW-1185">Reference proteome</keyword>
<evidence type="ECO:0000256" key="1">
    <source>
        <dbReference type="SAM" id="MobiDB-lite"/>
    </source>
</evidence>
<keyword evidence="2" id="KW-0732">Signal</keyword>
<feature type="compositionally biased region" description="Basic and acidic residues" evidence="1">
    <location>
        <begin position="69"/>
        <end position="98"/>
    </location>
</feature>
<dbReference type="KEGG" id="plal:FXN65_07495"/>
<dbReference type="Proteomes" id="UP000327179">
    <property type="component" value="Chromosome"/>
</dbReference>
<feature type="compositionally biased region" description="Polar residues" evidence="1">
    <location>
        <begin position="37"/>
        <end position="64"/>
    </location>
</feature>
<proteinExistence type="predicted"/>
<feature type="region of interest" description="Disordered" evidence="1">
    <location>
        <begin position="29"/>
        <end position="98"/>
    </location>
</feature>
<evidence type="ECO:0000256" key="2">
    <source>
        <dbReference type="SAM" id="SignalP"/>
    </source>
</evidence>
<feature type="chain" id="PRO_5023826477" description="Copper resistance protein CopB" evidence="2">
    <location>
        <begin position="30"/>
        <end position="98"/>
    </location>
</feature>
<gene>
    <name evidence="3" type="ORF">FXN65_07495</name>
</gene>
<reference evidence="3 4" key="1">
    <citation type="submission" date="2019-08" db="EMBL/GenBank/DDBJ databases">
        <title>Whole-genome Sequencing of e-waste polymer degrading bacterium Pseudomonas sp. strain PE08.</title>
        <authorList>
            <person name="Kirdat K."/>
            <person name="Debbarma P."/>
            <person name="Narawade N."/>
            <person name="Suyal D."/>
            <person name="Thorat V."/>
            <person name="Shouche Y."/>
            <person name="Goel R."/>
            <person name="Yadav A."/>
        </authorList>
    </citation>
    <scope>NUCLEOTIDE SEQUENCE [LARGE SCALE GENOMIC DNA]</scope>
    <source>
        <strain evidence="3 4">PE08</strain>
    </source>
</reference>
<name>A0A5J6QHR9_9GAMM</name>
<dbReference type="EMBL" id="CP043311">
    <property type="protein sequence ID" value="QEY61913.1"/>
    <property type="molecule type" value="Genomic_DNA"/>
</dbReference>
<protein>
    <recommendedName>
        <fullName evidence="5">Copper resistance protein CopB</fullName>
    </recommendedName>
</protein>
<evidence type="ECO:0000313" key="3">
    <source>
        <dbReference type="EMBL" id="QEY61913.1"/>
    </source>
</evidence>
<dbReference type="AlphaFoldDB" id="A0A5J6QHR9"/>
<sequence>MKEIPMNKSMQTLTAAALAFALLAPAAWAGQHDQTGHQKSPSSEAGQMNHGQMNHGQMDHSQMQGMDHSQMKGMDHSKMDHGAMHKDAKPKAESNDDR</sequence>
<feature type="signal peptide" evidence="2">
    <location>
        <begin position="1"/>
        <end position="29"/>
    </location>
</feature>
<evidence type="ECO:0000313" key="4">
    <source>
        <dbReference type="Proteomes" id="UP000327179"/>
    </source>
</evidence>
<accession>A0A5J6QHR9</accession>